<reference evidence="1 2" key="1">
    <citation type="submission" date="2018-09" db="EMBL/GenBank/DDBJ databases">
        <authorList>
            <person name="Wang Z."/>
        </authorList>
    </citation>
    <scope>NUCLEOTIDE SEQUENCE [LARGE SCALE GENOMIC DNA]</scope>
    <source>
        <strain evidence="1 2">ALS 81</strain>
    </source>
</reference>
<organism evidence="1 2">
    <name type="scientific">Alginatibacterium sediminis</name>
    <dbReference type="NCBI Taxonomy" id="2164068"/>
    <lineage>
        <taxon>Bacteria</taxon>
        <taxon>Pseudomonadati</taxon>
        <taxon>Pseudomonadota</taxon>
        <taxon>Gammaproteobacteria</taxon>
        <taxon>Alteromonadales</taxon>
        <taxon>Alteromonadaceae</taxon>
        <taxon>Alginatibacterium</taxon>
    </lineage>
</organism>
<gene>
    <name evidence="1" type="ORF">DBZ36_11170</name>
</gene>
<name>A0A420EAY4_9ALTE</name>
<dbReference type="RefSeq" id="WP_120355041.1">
    <property type="nucleotide sequence ID" value="NZ_RAQO01000006.1"/>
</dbReference>
<dbReference type="OrthoDB" id="2043779at2"/>
<comment type="caution">
    <text evidence="1">The sequence shown here is derived from an EMBL/GenBank/DDBJ whole genome shotgun (WGS) entry which is preliminary data.</text>
</comment>
<evidence type="ECO:0000313" key="2">
    <source>
        <dbReference type="Proteomes" id="UP000286482"/>
    </source>
</evidence>
<protein>
    <submittedName>
        <fullName evidence="1">Uncharacterized protein</fullName>
    </submittedName>
</protein>
<dbReference type="Gene3D" id="3.40.50.720">
    <property type="entry name" value="NAD(P)-binding Rossmann-like Domain"/>
    <property type="match status" value="1"/>
</dbReference>
<dbReference type="SUPFAM" id="SSF51735">
    <property type="entry name" value="NAD(P)-binding Rossmann-fold domains"/>
    <property type="match status" value="1"/>
</dbReference>
<accession>A0A420EAY4</accession>
<dbReference type="AlphaFoldDB" id="A0A420EAY4"/>
<sequence length="327" mass="36839">MQTNILIVGAGQLGSRHLQALASLNESFDIYVVDPSTASLSTAEQRYLEVKHEHSPIVHYEQTIHSLSIKTFKVAIIASNADIRFEIIRTISEQLELEFLLLEKVLFQSTEQLINAQEIISKAGITTWVNCPRRLFTAYQQLALRYQGCSSISIEVDGSNWGLACNAIHFLDLWHQFAGFTSYQIDYEPDTKVVSSKRPGYQELVGSLNASSNDGKHRLKLTCNLTEDKVPSLSIKACFDEQVVEFLESEGQIRWLDECGEIESTIPLQILYQSQTTDKVVLSMIETGRCQLTTLTDSAMLHREFLDKTCKQFTSQTGIEHKIAPIT</sequence>
<evidence type="ECO:0000313" key="1">
    <source>
        <dbReference type="EMBL" id="RKF17814.1"/>
    </source>
</evidence>
<dbReference type="Proteomes" id="UP000286482">
    <property type="component" value="Unassembled WGS sequence"/>
</dbReference>
<dbReference type="InterPro" id="IPR036291">
    <property type="entry name" value="NAD(P)-bd_dom_sf"/>
</dbReference>
<keyword evidence="2" id="KW-1185">Reference proteome</keyword>
<dbReference type="EMBL" id="RAQO01000006">
    <property type="protein sequence ID" value="RKF17814.1"/>
    <property type="molecule type" value="Genomic_DNA"/>
</dbReference>
<proteinExistence type="predicted"/>